<keyword evidence="4 5" id="KW-0539">Nucleus</keyword>
<dbReference type="PANTHER" id="PTHR12949:SF0">
    <property type="entry name" value="DNA-DIRECTED RNA POLYMERASE III SUBUNIT RPC3"/>
    <property type="match status" value="1"/>
</dbReference>
<feature type="compositionally biased region" description="Acidic residues" evidence="6">
    <location>
        <begin position="340"/>
        <end position="351"/>
    </location>
</feature>
<evidence type="ECO:0000256" key="1">
    <source>
        <dbReference type="ARBA" id="ARBA00004123"/>
    </source>
</evidence>
<dbReference type="InterPro" id="IPR036388">
    <property type="entry name" value="WH-like_DNA-bd_sf"/>
</dbReference>
<feature type="region of interest" description="Disordered" evidence="6">
    <location>
        <begin position="322"/>
        <end position="374"/>
    </location>
</feature>
<comment type="subunit">
    <text evidence="5">Component of the RNA polymerase III (Pol III) complex consisting of 17 subunits.</text>
</comment>
<dbReference type="Gene3D" id="1.10.10.10">
    <property type="entry name" value="Winged helix-like DNA-binding domain superfamily/Winged helix DNA-binding domain"/>
    <property type="match status" value="3"/>
</dbReference>
<dbReference type="InterPro" id="IPR039748">
    <property type="entry name" value="RPC3"/>
</dbReference>
<dbReference type="InterPro" id="IPR055207">
    <property type="entry name" value="POLR3C_WHD"/>
</dbReference>
<comment type="similarity">
    <text evidence="5">Belongs to the eukaryotic RPC3/POLR3C RNA polymerase subunit family.</text>
</comment>
<dbReference type="Proteomes" id="UP001516023">
    <property type="component" value="Unassembled WGS sequence"/>
</dbReference>
<dbReference type="InterPro" id="IPR013197">
    <property type="entry name" value="RNA_pol_III_RPC82-rel_HTH"/>
</dbReference>
<dbReference type="EMBL" id="JABMIG020000066">
    <property type="protein sequence ID" value="KAL3795985.1"/>
    <property type="molecule type" value="Genomic_DNA"/>
</dbReference>
<protein>
    <recommendedName>
        <fullName evidence="5">DNA-directed RNA polymerase III subunit RPC3</fullName>
        <shortName evidence="5">RNA polymerase III subunit C3</shortName>
    </recommendedName>
</protein>
<name>A0ABD3Q746_9STRA</name>
<keyword evidence="10" id="KW-1185">Reference proteome</keyword>
<comment type="caution">
    <text evidence="9">The sequence shown here is derived from an EMBL/GenBank/DDBJ whole genome shotgun (WGS) entry which is preliminary data.</text>
</comment>
<evidence type="ECO:0000256" key="5">
    <source>
        <dbReference type="RuleBase" id="RU367076"/>
    </source>
</evidence>
<dbReference type="GO" id="GO:0003697">
    <property type="term" value="F:single-stranded DNA binding"/>
    <property type="evidence" value="ECO:0007669"/>
    <property type="project" value="UniProtKB-UniRule"/>
</dbReference>
<accession>A0ABD3Q746</accession>
<feature type="domain" description="RNA polymerase III subunit RPC82-related helix-turn-helix" evidence="7">
    <location>
        <begin position="121"/>
        <end position="155"/>
    </location>
</feature>
<evidence type="ECO:0000256" key="4">
    <source>
        <dbReference type="ARBA" id="ARBA00023242"/>
    </source>
</evidence>
<evidence type="ECO:0000256" key="3">
    <source>
        <dbReference type="ARBA" id="ARBA00023163"/>
    </source>
</evidence>
<evidence type="ECO:0000256" key="2">
    <source>
        <dbReference type="ARBA" id="ARBA00022478"/>
    </source>
</evidence>
<evidence type="ECO:0000259" key="8">
    <source>
        <dbReference type="Pfam" id="PF22536"/>
    </source>
</evidence>
<dbReference type="Pfam" id="PF22536">
    <property type="entry name" value="WHD_POLR3C"/>
    <property type="match status" value="1"/>
</dbReference>
<comment type="subcellular location">
    <subcellularLocation>
        <location evidence="1 5">Nucleus</location>
    </subcellularLocation>
</comment>
<feature type="region of interest" description="Disordered" evidence="6">
    <location>
        <begin position="434"/>
        <end position="482"/>
    </location>
</feature>
<comment type="function">
    <text evidence="5">DNA-dependent RNA polymerase catalyzes the transcription of DNA into RNA using the four ribonucleoside triphosphates as substrates. Specific core component of RNA polymerase III which synthesizes small RNAs, such as 5S rRNA and tRNAs.</text>
</comment>
<reference evidence="9 10" key="1">
    <citation type="journal article" date="2020" name="G3 (Bethesda)">
        <title>Improved Reference Genome for Cyclotella cryptica CCMP332, a Model for Cell Wall Morphogenesis, Salinity Adaptation, and Lipid Production in Diatoms (Bacillariophyta).</title>
        <authorList>
            <person name="Roberts W.R."/>
            <person name="Downey K.M."/>
            <person name="Ruck E.C."/>
            <person name="Traller J.C."/>
            <person name="Alverson A.J."/>
        </authorList>
    </citation>
    <scope>NUCLEOTIDE SEQUENCE [LARGE SCALE GENOMIC DNA]</scope>
    <source>
        <strain evidence="9 10">CCMP332</strain>
    </source>
</reference>
<proteinExistence type="inferred from homology"/>
<organism evidence="9 10">
    <name type="scientific">Cyclotella cryptica</name>
    <dbReference type="NCBI Taxonomy" id="29204"/>
    <lineage>
        <taxon>Eukaryota</taxon>
        <taxon>Sar</taxon>
        <taxon>Stramenopiles</taxon>
        <taxon>Ochrophyta</taxon>
        <taxon>Bacillariophyta</taxon>
        <taxon>Coscinodiscophyceae</taxon>
        <taxon>Thalassiosirophycidae</taxon>
        <taxon>Stephanodiscales</taxon>
        <taxon>Stephanodiscaceae</taxon>
        <taxon>Cyclotella</taxon>
    </lineage>
</organism>
<dbReference type="AlphaFoldDB" id="A0ABD3Q746"/>
<evidence type="ECO:0000313" key="10">
    <source>
        <dbReference type="Proteomes" id="UP001516023"/>
    </source>
</evidence>
<gene>
    <name evidence="9" type="ORF">HJC23_013042</name>
</gene>
<keyword evidence="3 5" id="KW-0804">Transcription</keyword>
<sequence length="820" mass="90863">MEIDGEGASSDRQTSRLRWWNPVIAMAGMARDSVHADAATNACIDNEHHPLLCVNKLLNNRQKFSSHPSTPTAALLHSSNFALAPNYSSNMPNAFGGFLHISPLSNLSSSTSLPPSPSSALASNCIRDYFGPMVQTVADCLVSRGSSTLSELVAYIKAACVRDWNQERGRLVDALNSKMGNAHEERGMYYNGKKVHMNKARGSEMAGFITDPTHIRAALLVLLQHSLIAVSGGKPKDSAGSHEAAVEVKADPTSSHTHYTYTFLADRARLLPRYPRYVERARQTVDENGAMIVETLLIHGRMRAEDVLACVWDVIKRGMDAEGEDAASNSGNTDDAAKDWDEDEPSMEEIEAFFSSDKVTSSNSGGEKASRKQQALRDIVASFKKLTEAGYIEGVKPIITAQEMIHLQDKEKEAADGIRGGEFEFNVDADGTIVASDKKKRPRSASVEDSKTSKKMKQSSQLTGDENDVNDYGGTQSQPDNPEIVAHLEPLRKLIPPGSVYRVNTGMCHASLRAMIIGRMVQEFYGPQANMKSNAKDDNNLLHAGGIVTAALTFGARQEHAPIEQILGLEESEEDKHRRMAEWGAFTPSDIVPYLPADALKAMQSLVGGTLQNLSATLIRMSQLKYPPIVVQVEDASGHPSGGKFEICTRQLLQRLRDRILHRIITQRHGLVAARIVSLLHVKGHMESDAIAEDAMVPAKEAREILHRLHRDKYVNLFDMHMTKTHNSATAIYLWHVIQDRLLEAVLNDVYLAIFHLRLRRQHEVEVGKDWMDRAKEAGATEENAHEEDKRRYHKFCKGLERLDCACLQLDETLMVLKDL</sequence>
<keyword evidence="2 5" id="KW-0240">DNA-directed RNA polymerase</keyword>
<dbReference type="GO" id="GO:0005666">
    <property type="term" value="C:RNA polymerase III complex"/>
    <property type="evidence" value="ECO:0007669"/>
    <property type="project" value="UniProtKB-UniRule"/>
</dbReference>
<dbReference type="PANTHER" id="PTHR12949">
    <property type="entry name" value="RNA POLYMERASE III DNA DIRECTED -RELATED"/>
    <property type="match status" value="1"/>
</dbReference>
<feature type="domain" description="DNA-directed RNA polymerase III subunit RPC3 winged-helix" evidence="8">
    <location>
        <begin position="661"/>
        <end position="737"/>
    </location>
</feature>
<evidence type="ECO:0000256" key="6">
    <source>
        <dbReference type="SAM" id="MobiDB-lite"/>
    </source>
</evidence>
<evidence type="ECO:0000313" key="9">
    <source>
        <dbReference type="EMBL" id="KAL3795985.1"/>
    </source>
</evidence>
<evidence type="ECO:0000259" key="7">
    <source>
        <dbReference type="Pfam" id="PF08221"/>
    </source>
</evidence>
<dbReference type="Pfam" id="PF08221">
    <property type="entry name" value="HTH_9"/>
    <property type="match status" value="1"/>
</dbReference>